<dbReference type="PANTHER" id="PTHR10000">
    <property type="entry name" value="PHOSPHOSERINE PHOSPHATASE"/>
    <property type="match status" value="1"/>
</dbReference>
<dbReference type="InterPro" id="IPR036412">
    <property type="entry name" value="HAD-like_sf"/>
</dbReference>
<proteinExistence type="predicted"/>
<dbReference type="EC" id="3.1.3.-" evidence="1"/>
<reference evidence="1 2" key="3">
    <citation type="submission" date="2023-06" db="EMBL/GenBank/DDBJ databases">
        <authorList>
            <person name="Zeman M."/>
            <person name="Kubasova T."/>
            <person name="Jahodarova E."/>
            <person name="Nykrynova M."/>
            <person name="Rychlik I."/>
        </authorList>
    </citation>
    <scope>NUCLEOTIDE SEQUENCE [LARGE SCALE GENOMIC DNA]</scope>
    <source>
        <strain evidence="1 2">153_Feed</strain>
    </source>
</reference>
<name>A0ABT7V597_9ACTN</name>
<organism evidence="1 2">
    <name type="scientific">Thermophilibacter provencensis</name>
    <dbReference type="NCBI Taxonomy" id="1852386"/>
    <lineage>
        <taxon>Bacteria</taxon>
        <taxon>Bacillati</taxon>
        <taxon>Actinomycetota</taxon>
        <taxon>Coriobacteriia</taxon>
        <taxon>Coriobacteriales</taxon>
        <taxon>Atopobiaceae</taxon>
        <taxon>Thermophilibacter</taxon>
    </lineage>
</organism>
<dbReference type="Proteomes" id="UP001529256">
    <property type="component" value="Unassembled WGS sequence"/>
</dbReference>
<dbReference type="SFLD" id="SFLDG01140">
    <property type="entry name" value="C2.B:_Phosphomannomutase_and_P"/>
    <property type="match status" value="1"/>
</dbReference>
<dbReference type="Gene3D" id="3.30.1240.10">
    <property type="match status" value="1"/>
</dbReference>
<dbReference type="InterPro" id="IPR023214">
    <property type="entry name" value="HAD_sf"/>
</dbReference>
<dbReference type="EMBL" id="JAUDEA010000017">
    <property type="protein sequence ID" value="MDM8271780.1"/>
    <property type="molecule type" value="Genomic_DNA"/>
</dbReference>
<accession>A0ABT7V597</accession>
<dbReference type="SUPFAM" id="SSF56784">
    <property type="entry name" value="HAD-like"/>
    <property type="match status" value="1"/>
</dbReference>
<dbReference type="Pfam" id="PF08282">
    <property type="entry name" value="Hydrolase_3"/>
    <property type="match status" value="1"/>
</dbReference>
<evidence type="ECO:0000313" key="2">
    <source>
        <dbReference type="Proteomes" id="UP001529256"/>
    </source>
</evidence>
<reference evidence="2" key="2">
    <citation type="submission" date="2023-06" db="EMBL/GenBank/DDBJ databases">
        <title>Identification and characterization of horizontal gene transfer across gut microbiota members of farm animals based on homology search.</title>
        <authorList>
            <person name="Zeman M."/>
            <person name="Kubasova T."/>
            <person name="Jahodarova E."/>
            <person name="Nykrynova M."/>
            <person name="Rychlik I."/>
        </authorList>
    </citation>
    <scope>NUCLEOTIDE SEQUENCE [LARGE SCALE GENOMIC DNA]</scope>
    <source>
        <strain evidence="2">153_Feed</strain>
    </source>
</reference>
<dbReference type="PANTHER" id="PTHR10000:SF53">
    <property type="entry name" value="5-AMINO-6-(5-PHOSPHO-D-RIBITYLAMINO)URACIL PHOSPHATASE YBJI-RELATED"/>
    <property type="match status" value="1"/>
</dbReference>
<dbReference type="InterPro" id="IPR006379">
    <property type="entry name" value="HAD-SF_hydro_IIB"/>
</dbReference>
<dbReference type="RefSeq" id="WP_289511857.1">
    <property type="nucleotide sequence ID" value="NZ_JAUDEA010000017.1"/>
</dbReference>
<dbReference type="GO" id="GO:0016787">
    <property type="term" value="F:hydrolase activity"/>
    <property type="evidence" value="ECO:0007669"/>
    <property type="project" value="UniProtKB-KW"/>
</dbReference>
<reference evidence="1 2" key="1">
    <citation type="submission" date="2023-06" db="EMBL/GenBank/DDBJ databases">
        <title>Identification and characterization of horizontal gene transfer across gut microbiota members of farm animals based on homology search.</title>
        <authorList>
            <person name="Schwarzerova J."/>
            <person name="Nykrynova M."/>
            <person name="Jureckova K."/>
            <person name="Cejkova D."/>
            <person name="Rychlik I."/>
        </authorList>
    </citation>
    <scope>NUCLEOTIDE SEQUENCE [LARGE SCALE GENOMIC DNA]</scope>
    <source>
        <strain evidence="1 2">153_Feed</strain>
    </source>
</reference>
<sequence length="276" mass="30414">MLDFEEDTRLSDIRVVACDMDCTLLADDKSMPEGMPGRIEALNDAGVTFAAASGRPLYTLTGMFAGLEDKMAFISDNGAAVVCRGEVVFKSLIDPQVVQELTEFTLGRNLGIPTVCGLNTCYVRSCDRQYDEFFRTFYYDITYVDSLDHLDAEINKYTLFMPEANAVPVCAEVFSPAFGERLSVTCGGAVWIDMMNYGVDKGAGLARLCEHLGVAAEDAAAFGDTDNDVQMLEWAHHSYLMANAEKRMEPHARFRAPSNNDRGVAVVVDRILASHR</sequence>
<dbReference type="NCBIfam" id="TIGR01484">
    <property type="entry name" value="HAD-SF-IIB"/>
    <property type="match status" value="1"/>
</dbReference>
<dbReference type="Gene3D" id="3.40.50.1000">
    <property type="entry name" value="HAD superfamily/HAD-like"/>
    <property type="match status" value="1"/>
</dbReference>
<comment type="caution">
    <text evidence="1">The sequence shown here is derived from an EMBL/GenBank/DDBJ whole genome shotgun (WGS) entry which is preliminary data.</text>
</comment>
<keyword evidence="1" id="KW-0378">Hydrolase</keyword>
<protein>
    <submittedName>
        <fullName evidence="1">HAD family hydrolase</fullName>
        <ecNumber evidence="1">3.1.3.-</ecNumber>
    </submittedName>
</protein>
<evidence type="ECO:0000313" key="1">
    <source>
        <dbReference type="EMBL" id="MDM8271780.1"/>
    </source>
</evidence>
<keyword evidence="2" id="KW-1185">Reference proteome</keyword>
<dbReference type="SFLD" id="SFLDS00003">
    <property type="entry name" value="Haloacid_Dehalogenase"/>
    <property type="match status" value="1"/>
</dbReference>
<gene>
    <name evidence="1" type="ORF">QUW25_08895</name>
</gene>